<dbReference type="RefSeq" id="WP_330973354.1">
    <property type="nucleotide sequence ID" value="NZ_JAZGLY010000001.1"/>
</dbReference>
<comment type="caution">
    <text evidence="3">The sequence shown here is derived from an EMBL/GenBank/DDBJ whole genome shotgun (WGS) entry which is preliminary data.</text>
</comment>
<evidence type="ECO:0000313" key="3">
    <source>
        <dbReference type="EMBL" id="MEE6185948.1"/>
    </source>
</evidence>
<feature type="signal peptide" evidence="2">
    <location>
        <begin position="1"/>
        <end position="24"/>
    </location>
</feature>
<dbReference type="Proteomes" id="UP001357452">
    <property type="component" value="Unassembled WGS sequence"/>
</dbReference>
<keyword evidence="1" id="KW-0175">Coiled coil</keyword>
<accession>A0ABU7RD84</accession>
<gene>
    <name evidence="3" type="ORF">V2H41_01555</name>
</gene>
<evidence type="ECO:0000256" key="1">
    <source>
        <dbReference type="SAM" id="Coils"/>
    </source>
</evidence>
<sequence length="238" mass="27861">METLHLLKSGLLAIVLASATFINAQEVSSVKERPRTYRHIKKDHFSKELNLSEQQQKELQTLNTNMRDKLKAIAKDSSLSKEEKRKQLAAVRAEFSDKRKNVLTPQQKELIDKKLQSYKEYRKKRGFAKWARRGAHGWSKDGYTKSRKFSKKASNAYADSLRLTDSQKQKLKAIMLDTKKKALDIRHNTALNADERRHQFEALRKQHSAEVDKILTEEQKAIWQQYRKHRRPHKPSNA</sequence>
<proteinExistence type="predicted"/>
<reference evidence="3 4" key="1">
    <citation type="submission" date="2024-01" db="EMBL/GenBank/DDBJ databases">
        <title>Niabella digestum sp. nov., isolated from waste digestion system.</title>
        <authorList>
            <person name="Zhang L."/>
        </authorList>
    </citation>
    <scope>NUCLEOTIDE SEQUENCE [LARGE SCALE GENOMIC DNA]</scope>
    <source>
        <strain evidence="3 4">A18</strain>
    </source>
</reference>
<evidence type="ECO:0000313" key="4">
    <source>
        <dbReference type="Proteomes" id="UP001357452"/>
    </source>
</evidence>
<evidence type="ECO:0000256" key="2">
    <source>
        <dbReference type="SAM" id="SignalP"/>
    </source>
</evidence>
<evidence type="ECO:0008006" key="5">
    <source>
        <dbReference type="Google" id="ProtNLM"/>
    </source>
</evidence>
<name>A0ABU7RD84_9BACT</name>
<dbReference type="EMBL" id="JAZGLY010000001">
    <property type="protein sequence ID" value="MEE6185948.1"/>
    <property type="molecule type" value="Genomic_DNA"/>
</dbReference>
<feature type="chain" id="PRO_5045137292" description="DUF4890 domain-containing protein" evidence="2">
    <location>
        <begin position="25"/>
        <end position="238"/>
    </location>
</feature>
<keyword evidence="2" id="KW-0732">Signal</keyword>
<keyword evidence="4" id="KW-1185">Reference proteome</keyword>
<protein>
    <recommendedName>
        <fullName evidence="5">DUF4890 domain-containing protein</fullName>
    </recommendedName>
</protein>
<feature type="coiled-coil region" evidence="1">
    <location>
        <begin position="52"/>
        <end position="101"/>
    </location>
</feature>
<organism evidence="3 4">
    <name type="scientific">Niabella digestorum</name>
    <dbReference type="NCBI Taxonomy" id="3117701"/>
    <lineage>
        <taxon>Bacteria</taxon>
        <taxon>Pseudomonadati</taxon>
        <taxon>Bacteroidota</taxon>
        <taxon>Chitinophagia</taxon>
        <taxon>Chitinophagales</taxon>
        <taxon>Chitinophagaceae</taxon>
        <taxon>Niabella</taxon>
    </lineage>
</organism>